<feature type="region of interest" description="Disordered" evidence="12">
    <location>
        <begin position="1"/>
        <end position="40"/>
    </location>
</feature>
<dbReference type="GO" id="GO:0005737">
    <property type="term" value="C:cytoplasm"/>
    <property type="evidence" value="ECO:0007669"/>
    <property type="project" value="TreeGrafter"/>
</dbReference>
<comment type="similarity">
    <text evidence="3 11">Belongs to the TrpB family.</text>
</comment>
<dbReference type="InterPro" id="IPR023026">
    <property type="entry name" value="Trp_synth_beta/beta-like"/>
</dbReference>
<dbReference type="Pfam" id="PF00291">
    <property type="entry name" value="PALP"/>
    <property type="match status" value="1"/>
</dbReference>
<feature type="domain" description="Tryptophan synthase beta chain-like PALP" evidence="13">
    <location>
        <begin position="91"/>
        <end position="403"/>
    </location>
</feature>
<keyword evidence="7 11" id="KW-0663">Pyridoxal phosphate</keyword>
<dbReference type="AlphaFoldDB" id="J0NRK5"/>
<dbReference type="InterPro" id="IPR001926">
    <property type="entry name" value="TrpB-like_PALP"/>
</dbReference>
<dbReference type="InterPro" id="IPR036052">
    <property type="entry name" value="TrpB-like_PALP_sf"/>
</dbReference>
<dbReference type="UniPathway" id="UPA00035">
    <property type="reaction ID" value="UER00044"/>
</dbReference>
<evidence type="ECO:0000313" key="14">
    <source>
        <dbReference type="EMBL" id="EJF47462.1"/>
    </source>
</evidence>
<dbReference type="InterPro" id="IPR006654">
    <property type="entry name" value="Trp_synth_beta"/>
</dbReference>
<comment type="subunit">
    <text evidence="4 11">Tetramer of two alpha and two beta chains.</text>
</comment>
<evidence type="ECO:0000256" key="5">
    <source>
        <dbReference type="ARBA" id="ARBA00022605"/>
    </source>
</evidence>
<protein>
    <recommendedName>
        <fullName evidence="11">Tryptophan synthase beta chain</fullName>
        <ecNumber evidence="11">4.2.1.20</ecNumber>
    </recommendedName>
</protein>
<dbReference type="NCBIfam" id="TIGR00263">
    <property type="entry name" value="trpB"/>
    <property type="match status" value="1"/>
</dbReference>
<dbReference type="GO" id="GO:0004834">
    <property type="term" value="F:tryptophan synthase activity"/>
    <property type="evidence" value="ECO:0007669"/>
    <property type="project" value="UniProtKB-UniRule"/>
</dbReference>
<evidence type="ECO:0000256" key="1">
    <source>
        <dbReference type="ARBA" id="ARBA00001933"/>
    </source>
</evidence>
<evidence type="ECO:0000256" key="12">
    <source>
        <dbReference type="SAM" id="MobiDB-lite"/>
    </source>
</evidence>
<evidence type="ECO:0000256" key="9">
    <source>
        <dbReference type="ARBA" id="ARBA00023239"/>
    </source>
</evidence>
<evidence type="ECO:0000259" key="13">
    <source>
        <dbReference type="Pfam" id="PF00291"/>
    </source>
</evidence>
<proteinExistence type="inferred from homology"/>
<dbReference type="SUPFAM" id="SSF53686">
    <property type="entry name" value="Tryptophan synthase beta subunit-like PLP-dependent enzymes"/>
    <property type="match status" value="1"/>
</dbReference>
<dbReference type="PATRIC" id="fig|1125718.3.peg.228"/>
<name>J0NRK5_9ACTO</name>
<comment type="pathway">
    <text evidence="2 11">Amino-acid biosynthesis; L-tryptophan biosynthesis; L-tryptophan from chorismate: step 5/5.</text>
</comment>
<keyword evidence="8 11" id="KW-0057">Aromatic amino acid biosynthesis</keyword>
<keyword evidence="9 11" id="KW-0456">Lyase</keyword>
<evidence type="ECO:0000256" key="6">
    <source>
        <dbReference type="ARBA" id="ARBA00022822"/>
    </source>
</evidence>
<evidence type="ECO:0000256" key="3">
    <source>
        <dbReference type="ARBA" id="ARBA00009982"/>
    </source>
</evidence>
<organism evidence="14 15">
    <name type="scientific">Actinomyces massiliensis F0489</name>
    <dbReference type="NCBI Taxonomy" id="1125718"/>
    <lineage>
        <taxon>Bacteria</taxon>
        <taxon>Bacillati</taxon>
        <taxon>Actinomycetota</taxon>
        <taxon>Actinomycetes</taxon>
        <taxon>Actinomycetales</taxon>
        <taxon>Actinomycetaceae</taxon>
        <taxon>Actinomyces</taxon>
    </lineage>
</organism>
<dbReference type="InterPro" id="IPR006653">
    <property type="entry name" value="Trp_synth_b_CS"/>
</dbReference>
<dbReference type="PANTHER" id="PTHR48077:SF3">
    <property type="entry name" value="TRYPTOPHAN SYNTHASE"/>
    <property type="match status" value="1"/>
</dbReference>
<dbReference type="eggNOG" id="COG0133">
    <property type="taxonomic scope" value="Bacteria"/>
</dbReference>
<evidence type="ECO:0000256" key="10">
    <source>
        <dbReference type="ARBA" id="ARBA00049047"/>
    </source>
</evidence>
<dbReference type="Gene3D" id="3.40.50.1100">
    <property type="match status" value="2"/>
</dbReference>
<comment type="caution">
    <text evidence="14">The sequence shown here is derived from an EMBL/GenBank/DDBJ whole genome shotgun (WGS) entry which is preliminary data.</text>
</comment>
<evidence type="ECO:0000256" key="11">
    <source>
        <dbReference type="HAMAP-Rule" id="MF_00133"/>
    </source>
</evidence>
<sequence length="448" mass="47184">MTTTTTPPGSAPTANRVPSGPLGPDAPGYTAPNPGEDMPRETILPAFFGRFGGQEVPDFLLPALDELEEAFTRAVADPTFLAELDELRATYLGRPTPIYECRNLPLDGGARIVLKREDLVHGGAHKGNNALGQALLAKRMGKKRLIAETGAGQHGTATAMVAALMGMECTIYMGAHDVARQRPNVERMELMGATVTPVTQGSAGLKDAVDAALSQWCTQLEDTFYVLGSATGPHPFPTLVRYFQAVISAESRRQVSERFSRLPDAVVACVGGGSNAIGAFASYIDDDAVALVGVEPAGKGLDTPFHGAPICAGRTGVLHGTRSYVMLSDTGEVLPSHSVSAGLDYPSVGPEHAHLADTGRATYVGVTDEEAVEAFGLLSRHEGIIPAMESSHAVAQALKMAREHASAGNDAGNTGNTDHADRDKELLILVNLSGRGDKDMDEVRDHLS</sequence>
<comment type="catalytic activity">
    <reaction evidence="10 11">
        <text>(1S,2R)-1-C-(indol-3-yl)glycerol 3-phosphate + L-serine = D-glyceraldehyde 3-phosphate + L-tryptophan + H2O</text>
        <dbReference type="Rhea" id="RHEA:10532"/>
        <dbReference type="ChEBI" id="CHEBI:15377"/>
        <dbReference type="ChEBI" id="CHEBI:33384"/>
        <dbReference type="ChEBI" id="CHEBI:57912"/>
        <dbReference type="ChEBI" id="CHEBI:58866"/>
        <dbReference type="ChEBI" id="CHEBI:59776"/>
        <dbReference type="EC" id="4.2.1.20"/>
    </reaction>
</comment>
<evidence type="ECO:0000256" key="2">
    <source>
        <dbReference type="ARBA" id="ARBA00004733"/>
    </source>
</evidence>
<dbReference type="EMBL" id="AKFT01000011">
    <property type="protein sequence ID" value="EJF47462.1"/>
    <property type="molecule type" value="Genomic_DNA"/>
</dbReference>
<gene>
    <name evidence="11 14" type="primary">trpB</name>
    <name evidence="14" type="ORF">HMPREF1318_0699</name>
</gene>
<dbReference type="HAMAP" id="MF_00133">
    <property type="entry name" value="Trp_synth_beta"/>
    <property type="match status" value="1"/>
</dbReference>
<dbReference type="OrthoDB" id="9766131at2"/>
<comment type="function">
    <text evidence="11">The beta subunit is responsible for the synthesis of L-tryptophan from indole and L-serine.</text>
</comment>
<evidence type="ECO:0000256" key="7">
    <source>
        <dbReference type="ARBA" id="ARBA00022898"/>
    </source>
</evidence>
<evidence type="ECO:0000256" key="4">
    <source>
        <dbReference type="ARBA" id="ARBA00011270"/>
    </source>
</evidence>
<keyword evidence="6 11" id="KW-0822">Tryptophan biosynthesis</keyword>
<dbReference type="PIRSF" id="PIRSF001413">
    <property type="entry name" value="Trp_syn_beta"/>
    <property type="match status" value="1"/>
</dbReference>
<feature type="modified residue" description="N6-(pyridoxal phosphate)lysine" evidence="11">
    <location>
        <position position="126"/>
    </location>
</feature>
<evidence type="ECO:0000256" key="8">
    <source>
        <dbReference type="ARBA" id="ARBA00023141"/>
    </source>
</evidence>
<dbReference type="CDD" id="cd06446">
    <property type="entry name" value="Trp-synth_B"/>
    <property type="match status" value="1"/>
</dbReference>
<dbReference type="Proteomes" id="UP000002941">
    <property type="component" value="Unassembled WGS sequence"/>
</dbReference>
<keyword evidence="15" id="KW-1185">Reference proteome</keyword>
<dbReference type="FunFam" id="3.40.50.1100:FF:000004">
    <property type="entry name" value="Tryptophan synthase beta chain"/>
    <property type="match status" value="1"/>
</dbReference>
<dbReference type="PROSITE" id="PS00168">
    <property type="entry name" value="TRP_SYNTHASE_BETA"/>
    <property type="match status" value="1"/>
</dbReference>
<reference evidence="14 15" key="1">
    <citation type="submission" date="2012-05" db="EMBL/GenBank/DDBJ databases">
        <authorList>
            <person name="Harkins D.M."/>
            <person name="Madupu R."/>
            <person name="Durkin A.S."/>
            <person name="Torralba M."/>
            <person name="Methe B."/>
            <person name="Sutton G.G."/>
            <person name="Nelson K.E."/>
        </authorList>
    </citation>
    <scope>NUCLEOTIDE SEQUENCE [LARGE SCALE GENOMIC DNA]</scope>
    <source>
        <strain evidence="14 15">F0489</strain>
    </source>
</reference>
<evidence type="ECO:0000313" key="15">
    <source>
        <dbReference type="Proteomes" id="UP000002941"/>
    </source>
</evidence>
<dbReference type="EC" id="4.2.1.20" evidence="11"/>
<dbReference type="PANTHER" id="PTHR48077">
    <property type="entry name" value="TRYPTOPHAN SYNTHASE-RELATED"/>
    <property type="match status" value="1"/>
</dbReference>
<keyword evidence="5 11" id="KW-0028">Amino-acid biosynthesis</keyword>
<dbReference type="RefSeq" id="WP_008729624.1">
    <property type="nucleotide sequence ID" value="NZ_AKFT01000011.1"/>
</dbReference>
<accession>J0NRK5</accession>
<comment type="cofactor">
    <cofactor evidence="1 11">
        <name>pyridoxal 5'-phosphate</name>
        <dbReference type="ChEBI" id="CHEBI:597326"/>
    </cofactor>
</comment>